<dbReference type="Proteomes" id="UP000190286">
    <property type="component" value="Unassembled WGS sequence"/>
</dbReference>
<organism evidence="2 3">
    <name type="scientific">Gemmiger formicilis</name>
    <dbReference type="NCBI Taxonomy" id="745368"/>
    <lineage>
        <taxon>Bacteria</taxon>
        <taxon>Bacillati</taxon>
        <taxon>Bacillota</taxon>
        <taxon>Clostridia</taxon>
        <taxon>Eubacteriales</taxon>
        <taxon>Gemmiger</taxon>
    </lineage>
</organism>
<name>A0A1T4XTP0_9FIRM</name>
<dbReference type="InterPro" id="IPR036390">
    <property type="entry name" value="WH_DNA-bd_sf"/>
</dbReference>
<evidence type="ECO:0000313" key="3">
    <source>
        <dbReference type="Proteomes" id="UP000190286"/>
    </source>
</evidence>
<feature type="domain" description="HTH marR-type" evidence="1">
    <location>
        <begin position="34"/>
        <end position="86"/>
    </location>
</feature>
<dbReference type="InterPro" id="IPR036388">
    <property type="entry name" value="WH-like_DNA-bd_sf"/>
</dbReference>
<dbReference type="OrthoDB" id="3232829at2"/>
<dbReference type="GO" id="GO:0003677">
    <property type="term" value="F:DNA binding"/>
    <property type="evidence" value="ECO:0007669"/>
    <property type="project" value="UniProtKB-KW"/>
</dbReference>
<gene>
    <name evidence="2" type="ORF">SAMN02745178_02292</name>
</gene>
<keyword evidence="2" id="KW-0238">DNA-binding</keyword>
<dbReference type="Gene3D" id="1.10.10.10">
    <property type="entry name" value="Winged helix-like DNA-binding domain superfamily/Winged helix DNA-binding domain"/>
    <property type="match status" value="1"/>
</dbReference>
<dbReference type="EMBL" id="FUYF01000016">
    <property type="protein sequence ID" value="SKA92773.1"/>
    <property type="molecule type" value="Genomic_DNA"/>
</dbReference>
<keyword evidence="3" id="KW-1185">Reference proteome</keyword>
<dbReference type="RefSeq" id="WP_078785151.1">
    <property type="nucleotide sequence ID" value="NZ_CAKVTM010000027.1"/>
</dbReference>
<accession>A0A1T4XTP0</accession>
<reference evidence="2 3" key="1">
    <citation type="submission" date="2017-02" db="EMBL/GenBank/DDBJ databases">
        <authorList>
            <person name="Peterson S.W."/>
        </authorList>
    </citation>
    <scope>NUCLEOTIDE SEQUENCE [LARGE SCALE GENOMIC DNA]</scope>
    <source>
        <strain evidence="2 3">ATCC 27749</strain>
    </source>
</reference>
<protein>
    <submittedName>
        <fullName evidence="2">DNA-binding transcriptional regulator, MarR family</fullName>
    </submittedName>
</protein>
<dbReference type="Pfam" id="PF12802">
    <property type="entry name" value="MarR_2"/>
    <property type="match status" value="1"/>
</dbReference>
<dbReference type="InterPro" id="IPR000835">
    <property type="entry name" value="HTH_MarR-typ"/>
</dbReference>
<evidence type="ECO:0000313" key="2">
    <source>
        <dbReference type="EMBL" id="SKA92773.1"/>
    </source>
</evidence>
<sequence>MEEKESQARALLDKTNRQFNECNALYHAAAQRCGLSDAAFWTLYALVTSCEPLTQNRIAADWGIPKQTLNSAVAAMVKKGLLALCPGKGAHSGKIVTLTAEGRALAERTVVPVIAAEEKAIRAFGLASAEEMHRLAQRHLECLQREFETISAFP</sequence>
<dbReference type="AlphaFoldDB" id="A0A1T4XTP0"/>
<dbReference type="GeneID" id="93338735"/>
<proteinExistence type="predicted"/>
<dbReference type="STRING" id="745368.SAMN02745178_02292"/>
<evidence type="ECO:0000259" key="1">
    <source>
        <dbReference type="Pfam" id="PF12802"/>
    </source>
</evidence>
<dbReference type="GO" id="GO:0003700">
    <property type="term" value="F:DNA-binding transcription factor activity"/>
    <property type="evidence" value="ECO:0007669"/>
    <property type="project" value="InterPro"/>
</dbReference>
<dbReference type="SUPFAM" id="SSF46785">
    <property type="entry name" value="Winged helix' DNA-binding domain"/>
    <property type="match status" value="1"/>
</dbReference>